<comment type="caution">
    <text evidence="2">The sequence shown here is derived from an EMBL/GenBank/DDBJ whole genome shotgun (WGS) entry which is preliminary data.</text>
</comment>
<evidence type="ECO:0000256" key="1">
    <source>
        <dbReference type="SAM" id="SignalP"/>
    </source>
</evidence>
<accession>A0ABS2RSA3</accession>
<organism evidence="2 3">
    <name type="scientific">Curtobacterium luteum</name>
    <dbReference type="NCBI Taxonomy" id="33881"/>
    <lineage>
        <taxon>Bacteria</taxon>
        <taxon>Bacillati</taxon>
        <taxon>Actinomycetota</taxon>
        <taxon>Actinomycetes</taxon>
        <taxon>Micrococcales</taxon>
        <taxon>Microbacteriaceae</taxon>
        <taxon>Curtobacterium</taxon>
    </lineage>
</organism>
<evidence type="ECO:0000313" key="3">
    <source>
        <dbReference type="Proteomes" id="UP000746584"/>
    </source>
</evidence>
<evidence type="ECO:0000313" key="2">
    <source>
        <dbReference type="EMBL" id="MBM7801879.1"/>
    </source>
</evidence>
<keyword evidence="3" id="KW-1185">Reference proteome</keyword>
<evidence type="ECO:0008006" key="4">
    <source>
        <dbReference type="Google" id="ProtNLM"/>
    </source>
</evidence>
<dbReference type="RefSeq" id="WP_175329070.1">
    <property type="nucleotide sequence ID" value="NZ_JABMCD010000073.1"/>
</dbReference>
<feature type="chain" id="PRO_5047486685" description="Bacterial Ig domain-containing protein" evidence="1">
    <location>
        <begin position="36"/>
        <end position="653"/>
    </location>
</feature>
<sequence>MSHPLIRVQHGRLAVVVACIVGGALSATSVTGAVAAQPTTTATATARSGAAQAAPLPRAAPPLHAVATFLPDRSRELVVEGSTTPGDRVTVTSTDTDLTGVAATADPSGAFRIPVPAEHLSGEHAFQVSDAAGPSTTVDADFGDAVTITSPADGAGGVDVPFTATGTGEPGSDVSLTFDDHVASGAVAADGHWSIPVGPDPVFAVTHPTADDTTVEYGGDLPAIGGTGLPGSTARVVLRDTASGRAVTKTATVGTDALWNLPLDDDDVVFPNRYEVAATACAPTCGTPTPRFTLAAADDAFTIESPAAGAVVTTDRFVTFTGRGIPGALVDLSVGGTPADGQARVLSDGTWSFTTAFDASTAGAVSVRAGGEYGSATSTVEVRVGDPAAQQFAITSPVAGSSGPAMPGNYVMVEGTGPAGERIVLGPDSSTTQRTVIGADGTWRFLTRLTGTGPQTVTVRRADGTDARRSWTTTARPTATDTFSVTAPVERLGVLAGYDPVVYAGTGRAGGTVRLEGRPETAVVGPDNTWTLEVPYDTSTVWGVTTSTLVGPDGERVTRTFSNDVVTQDLFRGPDTPVNFSTVDRDADGTVRAVGPAYDFPVVHDESGATIGRFDLIPGTFDAFFDFRVGAGTHRFLLDAQGHNDYRLEFTAR</sequence>
<dbReference type="Gene3D" id="2.60.40.10">
    <property type="entry name" value="Immunoglobulins"/>
    <property type="match status" value="2"/>
</dbReference>
<proteinExistence type="predicted"/>
<feature type="signal peptide" evidence="1">
    <location>
        <begin position="1"/>
        <end position="35"/>
    </location>
</feature>
<dbReference type="EMBL" id="JAFBCG010000001">
    <property type="protein sequence ID" value="MBM7801879.1"/>
    <property type="molecule type" value="Genomic_DNA"/>
</dbReference>
<reference evidence="2 3" key="1">
    <citation type="submission" date="2021-01" db="EMBL/GenBank/DDBJ databases">
        <title>Sequencing the genomes of 1000 actinobacteria strains.</title>
        <authorList>
            <person name="Klenk H.-P."/>
        </authorList>
    </citation>
    <scope>NUCLEOTIDE SEQUENCE [LARGE SCALE GENOMIC DNA]</scope>
    <source>
        <strain evidence="2 3">DSM 20542</strain>
    </source>
</reference>
<name>A0ABS2RSA3_9MICO</name>
<keyword evidence="1" id="KW-0732">Signal</keyword>
<gene>
    <name evidence="2" type="ORF">JOE58_001130</name>
</gene>
<dbReference type="Proteomes" id="UP000746584">
    <property type="component" value="Unassembled WGS sequence"/>
</dbReference>
<dbReference type="InterPro" id="IPR013783">
    <property type="entry name" value="Ig-like_fold"/>
</dbReference>
<protein>
    <recommendedName>
        <fullName evidence="4">Bacterial Ig domain-containing protein</fullName>
    </recommendedName>
</protein>